<feature type="compositionally biased region" description="Polar residues" evidence="1">
    <location>
        <begin position="228"/>
        <end position="237"/>
    </location>
</feature>
<feature type="region of interest" description="Disordered" evidence="1">
    <location>
        <begin position="129"/>
        <end position="297"/>
    </location>
</feature>
<dbReference type="RefSeq" id="WP_247378527.1">
    <property type="nucleotide sequence ID" value="NZ_JALLGV010000005.1"/>
</dbReference>
<protein>
    <recommendedName>
        <fullName evidence="2">Gins51 C-terminal domain-containing protein</fullName>
    </recommendedName>
</protein>
<dbReference type="CDD" id="cd11714">
    <property type="entry name" value="GINS_A_archaea"/>
    <property type="match status" value="1"/>
</dbReference>
<dbReference type="Proteomes" id="UP001597119">
    <property type="component" value="Unassembled WGS sequence"/>
</dbReference>
<dbReference type="InterPro" id="IPR054314">
    <property type="entry name" value="Gins51_C"/>
</dbReference>
<feature type="region of interest" description="Disordered" evidence="1">
    <location>
        <begin position="1"/>
        <end position="21"/>
    </location>
</feature>
<comment type="caution">
    <text evidence="3">The sequence shown here is derived from an EMBL/GenBank/DDBJ whole genome shotgun (WGS) entry which is preliminary data.</text>
</comment>
<name>A0ABD6CHS5_9EURY</name>
<sequence>MNLDELQSIRDRERQSDSLQQLRDTFYADAGEFVQQLRDEREQAAARADDPFDAPEVNRLTDDIKTAEQTVEAIYERRVGKLVKMASFAAADMPTEDEGLTAEERELFDQLVAAIEQNRNQVFAILDGEDAESQTDVDPMDAIGTDPTPDAGESAPSDGVDAADLMSGTDASPAATEADPSTPASDSPSEPRGSDQRSPTAADAPGSDAGGDRPTPEAEAEAEAVTDAGQSESTAEAPSQVPPDEPPGQPTEPEVRANDADESGTAAGTPAQTDSSADEPDAERRSDGGAPTIDRTTVRITRDVGEIFGVDEREYDLSSEDVVTLPATNAEPLVERDAAERLE</sequence>
<feature type="compositionally biased region" description="Low complexity" evidence="1">
    <location>
        <begin position="177"/>
        <end position="191"/>
    </location>
</feature>
<gene>
    <name evidence="3" type="ORF">ACFR9U_18000</name>
</gene>
<dbReference type="AlphaFoldDB" id="A0ABD6CHS5"/>
<evidence type="ECO:0000313" key="3">
    <source>
        <dbReference type="EMBL" id="MFD1588874.1"/>
    </source>
</evidence>
<feature type="compositionally biased region" description="Basic and acidic residues" evidence="1">
    <location>
        <begin position="7"/>
        <end position="16"/>
    </location>
</feature>
<feature type="compositionally biased region" description="Pro residues" evidence="1">
    <location>
        <begin position="240"/>
        <end position="250"/>
    </location>
</feature>
<keyword evidence="4" id="KW-1185">Reference proteome</keyword>
<organism evidence="3 4">
    <name type="scientific">Halorientalis brevis</name>
    <dbReference type="NCBI Taxonomy" id="1126241"/>
    <lineage>
        <taxon>Archaea</taxon>
        <taxon>Methanobacteriati</taxon>
        <taxon>Methanobacteriota</taxon>
        <taxon>Stenosarchaea group</taxon>
        <taxon>Halobacteria</taxon>
        <taxon>Halobacteriales</taxon>
        <taxon>Haloarculaceae</taxon>
        <taxon>Halorientalis</taxon>
    </lineage>
</organism>
<feature type="compositionally biased region" description="Acidic residues" evidence="1">
    <location>
        <begin position="129"/>
        <end position="139"/>
    </location>
</feature>
<proteinExistence type="predicted"/>
<dbReference type="Pfam" id="PF22090">
    <property type="entry name" value="Gins51_C"/>
    <property type="match status" value="1"/>
</dbReference>
<dbReference type="Gene3D" id="1.20.58.1030">
    <property type="match status" value="1"/>
</dbReference>
<evidence type="ECO:0000256" key="1">
    <source>
        <dbReference type="SAM" id="MobiDB-lite"/>
    </source>
</evidence>
<dbReference type="Gene3D" id="3.40.5.50">
    <property type="match status" value="1"/>
</dbReference>
<feature type="domain" description="Gins51 C-terminal" evidence="2">
    <location>
        <begin position="297"/>
        <end position="342"/>
    </location>
</feature>
<accession>A0ABD6CHS5</accession>
<evidence type="ECO:0000313" key="4">
    <source>
        <dbReference type="Proteomes" id="UP001597119"/>
    </source>
</evidence>
<dbReference type="EMBL" id="JBHUDJ010000014">
    <property type="protein sequence ID" value="MFD1588874.1"/>
    <property type="molecule type" value="Genomic_DNA"/>
</dbReference>
<reference evidence="3 4" key="1">
    <citation type="journal article" date="2019" name="Int. J. Syst. Evol. Microbiol.">
        <title>The Global Catalogue of Microorganisms (GCM) 10K type strain sequencing project: providing services to taxonomists for standard genome sequencing and annotation.</title>
        <authorList>
            <consortium name="The Broad Institute Genomics Platform"/>
            <consortium name="The Broad Institute Genome Sequencing Center for Infectious Disease"/>
            <person name="Wu L."/>
            <person name="Ma J."/>
        </authorList>
    </citation>
    <scope>NUCLEOTIDE SEQUENCE [LARGE SCALE GENOMIC DNA]</scope>
    <source>
        <strain evidence="3 4">CGMCC 1.12125</strain>
    </source>
</reference>
<evidence type="ECO:0000259" key="2">
    <source>
        <dbReference type="Pfam" id="PF22090"/>
    </source>
</evidence>